<dbReference type="SMART" id="SM00345">
    <property type="entry name" value="HTH_GNTR"/>
    <property type="match status" value="1"/>
</dbReference>
<dbReference type="AlphaFoldDB" id="A0AB39BF65"/>
<dbReference type="GO" id="GO:0003677">
    <property type="term" value="F:DNA binding"/>
    <property type="evidence" value="ECO:0007669"/>
    <property type="project" value="UniProtKB-KW"/>
</dbReference>
<dbReference type="InterPro" id="IPR036388">
    <property type="entry name" value="WH-like_DNA-bd_sf"/>
</dbReference>
<dbReference type="InterPro" id="IPR000524">
    <property type="entry name" value="Tscrpt_reg_HTH_GntR"/>
</dbReference>
<accession>A0AB39BF65</accession>
<dbReference type="CDD" id="cd07377">
    <property type="entry name" value="WHTH_GntR"/>
    <property type="match status" value="1"/>
</dbReference>
<gene>
    <name evidence="5" type="ORF">ABFY20_15650</name>
</gene>
<organism evidence="5">
    <name type="scientific">Herbiconiux sp. A18JL235</name>
    <dbReference type="NCBI Taxonomy" id="3152363"/>
    <lineage>
        <taxon>Bacteria</taxon>
        <taxon>Bacillati</taxon>
        <taxon>Actinomycetota</taxon>
        <taxon>Actinomycetes</taxon>
        <taxon>Micrococcales</taxon>
        <taxon>Microbacteriaceae</taxon>
        <taxon>Herbiconiux</taxon>
    </lineage>
</organism>
<dbReference type="Gene3D" id="1.10.10.10">
    <property type="entry name" value="Winged helix-like DNA-binding domain superfamily/Winged helix DNA-binding domain"/>
    <property type="match status" value="1"/>
</dbReference>
<dbReference type="PRINTS" id="PR00035">
    <property type="entry name" value="HTHGNTR"/>
</dbReference>
<name>A0AB39BF65_9MICO</name>
<dbReference type="InterPro" id="IPR036390">
    <property type="entry name" value="WH_DNA-bd_sf"/>
</dbReference>
<dbReference type="SMART" id="SM00895">
    <property type="entry name" value="FCD"/>
    <property type="match status" value="1"/>
</dbReference>
<evidence type="ECO:0000256" key="1">
    <source>
        <dbReference type="ARBA" id="ARBA00023015"/>
    </source>
</evidence>
<dbReference type="SUPFAM" id="SSF46785">
    <property type="entry name" value="Winged helix' DNA-binding domain"/>
    <property type="match status" value="1"/>
</dbReference>
<feature type="domain" description="HTH gntR-type" evidence="4">
    <location>
        <begin position="24"/>
        <end position="92"/>
    </location>
</feature>
<sequence length="254" mass="27908">MNDLRATGGSSRVFDRAAARTPVSRLGVAVVHDLVTAIVTGEIPEGTMLPIETELSSHFGVSRTVVRESVKRIEEKGLVAVVQGSGTTVRTRESWNVLDPVVLQVMLENDASLGVLDDLAVVRSSLEGAMAAATAARRSDDELDELRSAFERMEETIDHEVEYNDADMLFHVVVMQQSRIALAESITRSLFSRARESARFTANPSLDAFRKTLEEHRKVLEAIEAGDAAGAEAAMRAHIMDAWQRRRQPTARNP</sequence>
<keyword evidence="1" id="KW-0805">Transcription regulation</keyword>
<dbReference type="PANTHER" id="PTHR43537">
    <property type="entry name" value="TRANSCRIPTIONAL REGULATOR, GNTR FAMILY"/>
    <property type="match status" value="1"/>
</dbReference>
<dbReference type="GO" id="GO:0003700">
    <property type="term" value="F:DNA-binding transcription factor activity"/>
    <property type="evidence" value="ECO:0007669"/>
    <property type="project" value="InterPro"/>
</dbReference>
<proteinExistence type="predicted"/>
<reference evidence="5" key="1">
    <citation type="submission" date="2024-05" db="EMBL/GenBank/DDBJ databases">
        <title>Herbiconiux sp. A18JL235.</title>
        <authorList>
            <person name="Zhang G."/>
        </authorList>
    </citation>
    <scope>NUCLEOTIDE SEQUENCE</scope>
    <source>
        <strain evidence="5">A18JL235</strain>
    </source>
</reference>
<dbReference type="InterPro" id="IPR011711">
    <property type="entry name" value="GntR_C"/>
</dbReference>
<dbReference type="Pfam" id="PF00392">
    <property type="entry name" value="GntR"/>
    <property type="match status" value="1"/>
</dbReference>
<dbReference type="RefSeq" id="WP_368497167.1">
    <property type="nucleotide sequence ID" value="NZ_CP162511.1"/>
</dbReference>
<dbReference type="Pfam" id="PF07729">
    <property type="entry name" value="FCD"/>
    <property type="match status" value="1"/>
</dbReference>
<dbReference type="InterPro" id="IPR008920">
    <property type="entry name" value="TF_FadR/GntR_C"/>
</dbReference>
<dbReference type="Gene3D" id="1.20.120.530">
    <property type="entry name" value="GntR ligand-binding domain-like"/>
    <property type="match status" value="1"/>
</dbReference>
<evidence type="ECO:0000259" key="4">
    <source>
        <dbReference type="PROSITE" id="PS50949"/>
    </source>
</evidence>
<keyword evidence="2" id="KW-0238">DNA-binding</keyword>
<keyword evidence="3" id="KW-0804">Transcription</keyword>
<dbReference type="PANTHER" id="PTHR43537:SF44">
    <property type="entry name" value="GNTR FAMILY REGULATORY PROTEIN"/>
    <property type="match status" value="1"/>
</dbReference>
<protein>
    <submittedName>
        <fullName evidence="5">FadR/GntR family transcriptional regulator</fullName>
    </submittedName>
</protein>
<evidence type="ECO:0000256" key="3">
    <source>
        <dbReference type="ARBA" id="ARBA00023163"/>
    </source>
</evidence>
<dbReference type="SUPFAM" id="SSF48008">
    <property type="entry name" value="GntR ligand-binding domain-like"/>
    <property type="match status" value="1"/>
</dbReference>
<dbReference type="EMBL" id="CP162511">
    <property type="protein sequence ID" value="XDI04760.1"/>
    <property type="molecule type" value="Genomic_DNA"/>
</dbReference>
<evidence type="ECO:0000256" key="2">
    <source>
        <dbReference type="ARBA" id="ARBA00023125"/>
    </source>
</evidence>
<evidence type="ECO:0000313" key="5">
    <source>
        <dbReference type="EMBL" id="XDI04760.1"/>
    </source>
</evidence>
<dbReference type="PROSITE" id="PS50949">
    <property type="entry name" value="HTH_GNTR"/>
    <property type="match status" value="1"/>
</dbReference>